<organism evidence="2 3">
    <name type="scientific">Theileria equi strain WA</name>
    <dbReference type="NCBI Taxonomy" id="1537102"/>
    <lineage>
        <taxon>Eukaryota</taxon>
        <taxon>Sar</taxon>
        <taxon>Alveolata</taxon>
        <taxon>Apicomplexa</taxon>
        <taxon>Aconoidasida</taxon>
        <taxon>Piroplasmida</taxon>
        <taxon>Theileriidae</taxon>
        <taxon>Theileria</taxon>
    </lineage>
</organism>
<feature type="region of interest" description="Disordered" evidence="1">
    <location>
        <begin position="121"/>
        <end position="150"/>
    </location>
</feature>
<dbReference type="OrthoDB" id="364491at2759"/>
<evidence type="ECO:0000256" key="1">
    <source>
        <dbReference type="SAM" id="MobiDB-lite"/>
    </source>
</evidence>
<dbReference type="KEGG" id="beq:BEWA_042450"/>
<protein>
    <submittedName>
        <fullName evidence="2">Uncharacterized protein</fullName>
    </submittedName>
</protein>
<evidence type="ECO:0000313" key="3">
    <source>
        <dbReference type="Proteomes" id="UP000031512"/>
    </source>
</evidence>
<dbReference type="AlphaFoldDB" id="L1LFK1"/>
<name>L1LFK1_THEEQ</name>
<proteinExistence type="predicted"/>
<feature type="compositionally biased region" description="Basic residues" evidence="1">
    <location>
        <begin position="136"/>
        <end position="150"/>
    </location>
</feature>
<dbReference type="GeneID" id="15807655"/>
<dbReference type="eggNOG" id="ENOG502QY47">
    <property type="taxonomic scope" value="Eukaryota"/>
</dbReference>
<comment type="caution">
    <text evidence="2">The sequence shown here is derived from an EMBL/GenBank/DDBJ whole genome shotgun (WGS) entry which is preliminary data.</text>
</comment>
<accession>L1LFK1</accession>
<gene>
    <name evidence="2" type="ORF">BEWA_042450</name>
</gene>
<dbReference type="Proteomes" id="UP000031512">
    <property type="component" value="Unassembled WGS sequence"/>
</dbReference>
<dbReference type="RefSeq" id="XP_004833659.1">
    <property type="nucleotide sequence ID" value="XM_004833602.1"/>
</dbReference>
<evidence type="ECO:0000313" key="2">
    <source>
        <dbReference type="EMBL" id="EKX74207.1"/>
    </source>
</evidence>
<keyword evidence="3" id="KW-1185">Reference proteome</keyword>
<reference evidence="2 3" key="1">
    <citation type="journal article" date="2012" name="BMC Genomics">
        <title>Comparative genomic analysis and phylogenetic position of Theileria equi.</title>
        <authorList>
            <person name="Kappmeyer L.S."/>
            <person name="Thiagarajan M."/>
            <person name="Herndon D.R."/>
            <person name="Ramsay J.D."/>
            <person name="Caler E."/>
            <person name="Djikeng A."/>
            <person name="Gillespie J.J."/>
            <person name="Lau A.O."/>
            <person name="Roalson E.H."/>
            <person name="Silva J.C."/>
            <person name="Silva M.G."/>
            <person name="Suarez C.E."/>
            <person name="Ueti M.W."/>
            <person name="Nene V.M."/>
            <person name="Mealey R.H."/>
            <person name="Knowles D.P."/>
            <person name="Brayton K.A."/>
        </authorList>
    </citation>
    <scope>NUCLEOTIDE SEQUENCE [LARGE SCALE GENOMIC DNA]</scope>
    <source>
        <strain evidence="2 3">WA</strain>
    </source>
</reference>
<dbReference type="VEuPathDB" id="PiroplasmaDB:BEWA_042450"/>
<dbReference type="EMBL" id="ACOU01000002">
    <property type="protein sequence ID" value="EKX74207.1"/>
    <property type="molecule type" value="Genomic_DNA"/>
</dbReference>
<sequence>MWLCARIRGKNTLAALKELRVHGRRYKIEKVQRLGETFERACWRGVRTAEERTYLKKYHFIKHCINVIDNIRNKKAQTHATPEDVGDAQKFLEQMTEKYDGNNTEECMKDIQDYISAINDRQKADKNGQQTTRKTATNRKTWRQSRRNRI</sequence>